<dbReference type="AlphaFoldDB" id="A0A6J1BA37"/>
<reference evidence="4" key="1">
    <citation type="submission" date="2025-08" db="UniProtKB">
        <authorList>
            <consortium name="RefSeq"/>
        </authorList>
    </citation>
    <scope>IDENTIFICATION</scope>
    <source>
        <tissue evidence="4">Leaf</tissue>
    </source>
</reference>
<keyword evidence="3" id="KW-1185">Reference proteome</keyword>
<gene>
    <name evidence="4" type="primary">LOC110425559</name>
</gene>
<name>A0A6J1BA37_9ROSI</name>
<protein>
    <submittedName>
        <fullName evidence="4">Copper transport protein ATX1-like</fullName>
    </submittedName>
</protein>
<dbReference type="Proteomes" id="UP000504621">
    <property type="component" value="Unplaced"/>
</dbReference>
<dbReference type="InterPro" id="IPR006121">
    <property type="entry name" value="HMA_dom"/>
</dbReference>
<dbReference type="CDD" id="cd00371">
    <property type="entry name" value="HMA"/>
    <property type="match status" value="1"/>
</dbReference>
<proteinExistence type="predicted"/>
<accession>A0A6J1BA37</accession>
<evidence type="ECO:0000259" key="2">
    <source>
        <dbReference type="PROSITE" id="PS50846"/>
    </source>
</evidence>
<evidence type="ECO:0000256" key="1">
    <source>
        <dbReference type="ARBA" id="ARBA00022723"/>
    </source>
</evidence>
<dbReference type="InterPro" id="IPR036163">
    <property type="entry name" value="HMA_dom_sf"/>
</dbReference>
<organism evidence="3 4">
    <name type="scientific">Herrania umbratica</name>
    <dbReference type="NCBI Taxonomy" id="108875"/>
    <lineage>
        <taxon>Eukaryota</taxon>
        <taxon>Viridiplantae</taxon>
        <taxon>Streptophyta</taxon>
        <taxon>Embryophyta</taxon>
        <taxon>Tracheophyta</taxon>
        <taxon>Spermatophyta</taxon>
        <taxon>Magnoliopsida</taxon>
        <taxon>eudicotyledons</taxon>
        <taxon>Gunneridae</taxon>
        <taxon>Pentapetalae</taxon>
        <taxon>rosids</taxon>
        <taxon>malvids</taxon>
        <taxon>Malvales</taxon>
        <taxon>Malvaceae</taxon>
        <taxon>Byttnerioideae</taxon>
        <taxon>Herrania</taxon>
    </lineage>
</organism>
<dbReference type="Pfam" id="PF00403">
    <property type="entry name" value="HMA"/>
    <property type="match status" value="1"/>
</dbReference>
<dbReference type="PROSITE" id="PS50846">
    <property type="entry name" value="HMA_2"/>
    <property type="match status" value="1"/>
</dbReference>
<evidence type="ECO:0000313" key="3">
    <source>
        <dbReference type="Proteomes" id="UP000504621"/>
    </source>
</evidence>
<dbReference type="Gene3D" id="3.30.70.100">
    <property type="match status" value="1"/>
</dbReference>
<dbReference type="GO" id="GO:0046872">
    <property type="term" value="F:metal ion binding"/>
    <property type="evidence" value="ECO:0007669"/>
    <property type="project" value="UniProtKB-KW"/>
</dbReference>
<sequence>MINTEIGPTSKWHFSMKTSLTVVLEVRMSCEDCAGVVKRALETMEGVESVDIDLQEQKVTIKGYVQPDAVLQIACKAGKKATFFQYDIFSPFK</sequence>
<dbReference type="SUPFAM" id="SSF55008">
    <property type="entry name" value="HMA, heavy metal-associated domain"/>
    <property type="match status" value="1"/>
</dbReference>
<dbReference type="PANTHER" id="PTHR22814:SF287">
    <property type="entry name" value="COPPER TRANSPORT PROTEIN ATX1"/>
    <property type="match status" value="1"/>
</dbReference>
<feature type="domain" description="HMA" evidence="2">
    <location>
        <begin position="19"/>
        <end position="82"/>
    </location>
</feature>
<evidence type="ECO:0000313" key="4">
    <source>
        <dbReference type="RefSeq" id="XP_021296146.1"/>
    </source>
</evidence>
<dbReference type="PANTHER" id="PTHR22814">
    <property type="entry name" value="COPPER TRANSPORT PROTEIN ATOX1-RELATED"/>
    <property type="match status" value="1"/>
</dbReference>
<dbReference type="RefSeq" id="XP_021296146.1">
    <property type="nucleotide sequence ID" value="XM_021440471.1"/>
</dbReference>
<keyword evidence="1" id="KW-0479">Metal-binding</keyword>
<dbReference type="GeneID" id="110425559"/>
<dbReference type="OrthoDB" id="689350at2759"/>